<dbReference type="PANTHER" id="PTHR21725">
    <property type="entry name" value="E3 UBIQUITIN-PROTEIN LIGASE UBR4"/>
    <property type="match status" value="1"/>
</dbReference>
<dbReference type="KEGG" id="bbel:109465515"/>
<sequence length="144" mass="16575">MPLQDRPLQPQQAMHEDILIHGAHSIVFRDERMPTTTTCMDDPVNEGQQMCQSIVQQLLAIADSALWERFIHCFLLHSNSTSVRWQAHLLLLSIFSYGNTEGQNLLLDLMWGVWPHLPSYGRKAAQFVDLLGYFSLKCSMFKEK</sequence>
<dbReference type="GO" id="GO:0016020">
    <property type="term" value="C:membrane"/>
    <property type="evidence" value="ECO:0007669"/>
    <property type="project" value="TreeGrafter"/>
</dbReference>
<dbReference type="GO" id="GO:0005654">
    <property type="term" value="C:nucleoplasm"/>
    <property type="evidence" value="ECO:0007669"/>
    <property type="project" value="TreeGrafter"/>
</dbReference>
<reference evidence="2" key="1">
    <citation type="submission" date="2025-08" db="UniProtKB">
        <authorList>
            <consortium name="RefSeq"/>
        </authorList>
    </citation>
    <scope>IDENTIFICATION</scope>
    <source>
        <tissue evidence="2">Gonad</tissue>
    </source>
</reference>
<dbReference type="GO" id="GO:0005813">
    <property type="term" value="C:centrosome"/>
    <property type="evidence" value="ECO:0007669"/>
    <property type="project" value="TreeGrafter"/>
</dbReference>
<gene>
    <name evidence="2" type="primary">LOC109465515</name>
</gene>
<organism evidence="1 2">
    <name type="scientific">Branchiostoma belcheri</name>
    <name type="common">Amphioxus</name>
    <dbReference type="NCBI Taxonomy" id="7741"/>
    <lineage>
        <taxon>Eukaryota</taxon>
        <taxon>Metazoa</taxon>
        <taxon>Chordata</taxon>
        <taxon>Cephalochordata</taxon>
        <taxon>Leptocardii</taxon>
        <taxon>Amphioxiformes</taxon>
        <taxon>Branchiostomatidae</taxon>
        <taxon>Branchiostoma</taxon>
    </lineage>
</organism>
<feature type="non-terminal residue" evidence="2">
    <location>
        <position position="144"/>
    </location>
</feature>
<dbReference type="GeneID" id="109465515"/>
<dbReference type="Proteomes" id="UP000515135">
    <property type="component" value="Unplaced"/>
</dbReference>
<protein>
    <submittedName>
        <fullName evidence="2">E3 ubiquitin-protein ligase UBR4-like</fullName>
    </submittedName>
</protein>
<dbReference type="RefSeq" id="XP_019618431.1">
    <property type="nucleotide sequence ID" value="XM_019762872.1"/>
</dbReference>
<accession>A0A6P4YMP2</accession>
<evidence type="ECO:0000313" key="2">
    <source>
        <dbReference type="RefSeq" id="XP_019618431.1"/>
    </source>
</evidence>
<dbReference type="InterPro" id="IPR045189">
    <property type="entry name" value="UBR4-like"/>
</dbReference>
<dbReference type="OrthoDB" id="30336at2759"/>
<dbReference type="GO" id="GO:0004842">
    <property type="term" value="F:ubiquitin-protein transferase activity"/>
    <property type="evidence" value="ECO:0007669"/>
    <property type="project" value="TreeGrafter"/>
</dbReference>
<name>A0A6P4YMP2_BRABE</name>
<dbReference type="GO" id="GO:0006511">
    <property type="term" value="P:ubiquitin-dependent protein catabolic process"/>
    <property type="evidence" value="ECO:0007669"/>
    <property type="project" value="TreeGrafter"/>
</dbReference>
<proteinExistence type="predicted"/>
<dbReference type="GO" id="GO:0005829">
    <property type="term" value="C:cytosol"/>
    <property type="evidence" value="ECO:0007669"/>
    <property type="project" value="TreeGrafter"/>
</dbReference>
<keyword evidence="1" id="KW-1185">Reference proteome</keyword>
<dbReference type="PANTHER" id="PTHR21725:SF1">
    <property type="entry name" value="E3 UBIQUITIN-PROTEIN LIGASE UBR4"/>
    <property type="match status" value="1"/>
</dbReference>
<evidence type="ECO:0000313" key="1">
    <source>
        <dbReference type="Proteomes" id="UP000515135"/>
    </source>
</evidence>
<dbReference type="AlphaFoldDB" id="A0A6P4YMP2"/>